<evidence type="ECO:0000259" key="5">
    <source>
        <dbReference type="Pfam" id="PF13505"/>
    </source>
</evidence>
<dbReference type="InterPro" id="IPR036709">
    <property type="entry name" value="Autotransporte_beta_dom_sf"/>
</dbReference>
<keyword evidence="3" id="KW-0472">Membrane</keyword>
<dbReference type="RefSeq" id="WP_112861346.1">
    <property type="nucleotide sequence ID" value="NZ_UAQP01000005.1"/>
</dbReference>
<evidence type="ECO:0000256" key="3">
    <source>
        <dbReference type="ARBA" id="ARBA00023136"/>
    </source>
</evidence>
<dbReference type="PANTHER" id="PTHR34001">
    <property type="entry name" value="BLL7405 PROTEIN"/>
    <property type="match status" value="1"/>
</dbReference>
<feature type="chain" id="PRO_5016066328" evidence="4">
    <location>
        <begin position="22"/>
        <end position="277"/>
    </location>
</feature>
<evidence type="ECO:0000256" key="1">
    <source>
        <dbReference type="ARBA" id="ARBA00004370"/>
    </source>
</evidence>
<feature type="signal peptide" evidence="4">
    <location>
        <begin position="1"/>
        <end position="21"/>
    </location>
</feature>
<gene>
    <name evidence="6" type="ORF">NCTC11166_00127</name>
</gene>
<evidence type="ECO:0000313" key="6">
    <source>
        <dbReference type="EMBL" id="SPU51817.1"/>
    </source>
</evidence>
<comment type="subcellular location">
    <subcellularLocation>
        <location evidence="1">Membrane</location>
    </subcellularLocation>
</comment>
<evidence type="ECO:0000256" key="4">
    <source>
        <dbReference type="SAM" id="SignalP"/>
    </source>
</evidence>
<dbReference type="PANTHER" id="PTHR34001:SF3">
    <property type="entry name" value="BLL7405 PROTEIN"/>
    <property type="match status" value="1"/>
</dbReference>
<dbReference type="SUPFAM" id="SSF103515">
    <property type="entry name" value="Autotransporter"/>
    <property type="match status" value="1"/>
</dbReference>
<reference evidence="6 7" key="1">
    <citation type="submission" date="2018-06" db="EMBL/GenBank/DDBJ databases">
        <authorList>
            <consortium name="Pathogen Informatics"/>
            <person name="Doyle S."/>
        </authorList>
    </citation>
    <scope>NUCLEOTIDE SEQUENCE [LARGE SCALE GENOMIC DNA]</scope>
    <source>
        <strain evidence="6 7">NCTC11166</strain>
    </source>
</reference>
<feature type="domain" description="Outer membrane protein beta-barrel" evidence="5">
    <location>
        <begin position="8"/>
        <end position="277"/>
    </location>
</feature>
<dbReference type="EMBL" id="UAQP01000005">
    <property type="protein sequence ID" value="SPU51817.1"/>
    <property type="molecule type" value="Genomic_DNA"/>
</dbReference>
<dbReference type="AlphaFoldDB" id="A0A2X1B4R9"/>
<dbReference type="Pfam" id="PF13505">
    <property type="entry name" value="OMP_b-brl"/>
    <property type="match status" value="1"/>
</dbReference>
<accession>A0A2X1B4R9</accession>
<dbReference type="Proteomes" id="UP000251186">
    <property type="component" value="Unassembled WGS sequence"/>
</dbReference>
<keyword evidence="2 4" id="KW-0732">Signal</keyword>
<dbReference type="Gene3D" id="2.40.160.20">
    <property type="match status" value="1"/>
</dbReference>
<sequence>MIKTLASSALALAMVSTPALAQSVAPDWSGPYIGIFGGYNQSNDDENENLGFDRNLDGRYGDQVSTATGNAFSPGFCGGTATSTVPTTGCRDDNDGVEAGVRAGYDMQFGNFVVGALAEYSVNNVQDSVTGFSTTPAFYTFTRELESTAAARLKLGYAYGPALIYGTGGYAYGKFENRFRTSNQANSFTETSEGDDGDGWQAGGGVEYALGRGLTVSGEYLYTSLDVDSPVIRVGNTGTTPVANPFISAPNTAGTDMIRSNGRFGTHMVRIGMNYRF</sequence>
<proteinExistence type="predicted"/>
<name>A0A2X1B4R9_BREVE</name>
<organism evidence="6 7">
    <name type="scientific">Brevundimonas vesicularis</name>
    <name type="common">Pseudomonas vesicularis</name>
    <dbReference type="NCBI Taxonomy" id="41276"/>
    <lineage>
        <taxon>Bacteria</taxon>
        <taxon>Pseudomonadati</taxon>
        <taxon>Pseudomonadota</taxon>
        <taxon>Alphaproteobacteria</taxon>
        <taxon>Caulobacterales</taxon>
        <taxon>Caulobacteraceae</taxon>
        <taxon>Brevundimonas</taxon>
    </lineage>
</organism>
<protein>
    <submittedName>
        <fullName evidence="6">Opacity protein and related surface antigens</fullName>
    </submittedName>
</protein>
<evidence type="ECO:0000313" key="7">
    <source>
        <dbReference type="Proteomes" id="UP000251186"/>
    </source>
</evidence>
<dbReference type="InterPro" id="IPR027385">
    <property type="entry name" value="Beta-barrel_OMP"/>
</dbReference>
<dbReference type="GO" id="GO:0016020">
    <property type="term" value="C:membrane"/>
    <property type="evidence" value="ECO:0007669"/>
    <property type="project" value="UniProtKB-SubCell"/>
</dbReference>
<dbReference type="InterPro" id="IPR051692">
    <property type="entry name" value="OMP-like"/>
</dbReference>
<evidence type="ECO:0000256" key="2">
    <source>
        <dbReference type="ARBA" id="ARBA00022729"/>
    </source>
</evidence>